<dbReference type="RefSeq" id="WP_167183077.1">
    <property type="nucleotide sequence ID" value="NZ_JAASQL010000001.1"/>
</dbReference>
<evidence type="ECO:0000313" key="2">
    <source>
        <dbReference type="Proteomes" id="UP000745859"/>
    </source>
</evidence>
<gene>
    <name evidence="1" type="ORF">FHR24_000386</name>
</gene>
<evidence type="ECO:0008006" key="3">
    <source>
        <dbReference type="Google" id="ProtNLM"/>
    </source>
</evidence>
<dbReference type="Proteomes" id="UP000745859">
    <property type="component" value="Unassembled WGS sequence"/>
</dbReference>
<name>A0ABX0U558_9FLAO</name>
<reference evidence="1 2" key="1">
    <citation type="submission" date="2020-03" db="EMBL/GenBank/DDBJ databases">
        <title>Genomic Encyclopedia of Type Strains, Phase IV (KMG-IV): sequencing the most valuable type-strain genomes for metagenomic binning, comparative biology and taxonomic classification.</title>
        <authorList>
            <person name="Goeker M."/>
        </authorList>
    </citation>
    <scope>NUCLEOTIDE SEQUENCE [LARGE SCALE GENOMIC DNA]</scope>
    <source>
        <strain evidence="1 2">DSM 101599</strain>
    </source>
</reference>
<comment type="caution">
    <text evidence="1">The sequence shown here is derived from an EMBL/GenBank/DDBJ whole genome shotgun (WGS) entry which is preliminary data.</text>
</comment>
<dbReference type="EMBL" id="JAASQL010000001">
    <property type="protein sequence ID" value="NIJ43947.1"/>
    <property type="molecule type" value="Genomic_DNA"/>
</dbReference>
<keyword evidence="2" id="KW-1185">Reference proteome</keyword>
<sequence length="143" mass="16841">MKHLLIVSLLFYSLVSCSNDQELPNFHHEYISVDELIIPDSLNYNEQYDITLKYTLPNSCYYYNNLYYVANKENDSIKTMAIVAYVDEDSNCNQATIEEEQVYKITANQKEDYIFKLYKGVNDDNESIYEEKIVRVIEEGEVE</sequence>
<organism evidence="1 2">
    <name type="scientific">Wenyingzhuangia heitensis</name>
    <dbReference type="NCBI Taxonomy" id="1487859"/>
    <lineage>
        <taxon>Bacteria</taxon>
        <taxon>Pseudomonadati</taxon>
        <taxon>Bacteroidota</taxon>
        <taxon>Flavobacteriia</taxon>
        <taxon>Flavobacteriales</taxon>
        <taxon>Flavobacteriaceae</taxon>
        <taxon>Wenyingzhuangia</taxon>
    </lineage>
</organism>
<accession>A0ABX0U558</accession>
<protein>
    <recommendedName>
        <fullName evidence="3">Lipoprotein</fullName>
    </recommendedName>
</protein>
<proteinExistence type="predicted"/>
<dbReference type="PROSITE" id="PS51257">
    <property type="entry name" value="PROKAR_LIPOPROTEIN"/>
    <property type="match status" value="1"/>
</dbReference>
<evidence type="ECO:0000313" key="1">
    <source>
        <dbReference type="EMBL" id="NIJ43947.1"/>
    </source>
</evidence>